<gene>
    <name evidence="2" type="ORF">SAMN05444920_11091</name>
</gene>
<evidence type="ECO:0000313" key="2">
    <source>
        <dbReference type="EMBL" id="SEG96774.1"/>
    </source>
</evidence>
<dbReference type="Proteomes" id="UP000236732">
    <property type="component" value="Unassembled WGS sequence"/>
</dbReference>
<accession>A0A1H6EJ80</accession>
<reference evidence="2 3" key="1">
    <citation type="submission" date="2016-10" db="EMBL/GenBank/DDBJ databases">
        <authorList>
            <person name="de Groot N.N."/>
        </authorList>
    </citation>
    <scope>NUCLEOTIDE SEQUENCE [LARGE SCALE GENOMIC DNA]</scope>
    <source>
        <strain evidence="2 3">CGMCC 4.7037</strain>
    </source>
</reference>
<dbReference type="SUPFAM" id="SSF46894">
    <property type="entry name" value="C-terminal effector domain of the bipartite response regulators"/>
    <property type="match status" value="1"/>
</dbReference>
<dbReference type="AlphaFoldDB" id="A0A1H6EJ80"/>
<dbReference type="EMBL" id="FNVT01000010">
    <property type="protein sequence ID" value="SEG96774.1"/>
    <property type="molecule type" value="Genomic_DNA"/>
</dbReference>
<evidence type="ECO:0000313" key="3">
    <source>
        <dbReference type="Proteomes" id="UP000236732"/>
    </source>
</evidence>
<protein>
    <submittedName>
        <fullName evidence="2">Sugar-specific transcriptional regulator TrmB</fullName>
    </submittedName>
</protein>
<name>A0A1H6EJ80_9ACTN</name>
<dbReference type="InterPro" id="IPR036388">
    <property type="entry name" value="WH-like_DNA-bd_sf"/>
</dbReference>
<keyword evidence="3" id="KW-1185">Reference proteome</keyword>
<dbReference type="InterPro" id="IPR051797">
    <property type="entry name" value="TrmB-like"/>
</dbReference>
<evidence type="ECO:0000259" key="1">
    <source>
        <dbReference type="SMART" id="SM00421"/>
    </source>
</evidence>
<dbReference type="SMART" id="SM00421">
    <property type="entry name" value="HTH_LUXR"/>
    <property type="match status" value="1"/>
</dbReference>
<dbReference type="PANTHER" id="PTHR34293">
    <property type="entry name" value="HTH-TYPE TRANSCRIPTIONAL REGULATOR TRMBL2"/>
    <property type="match status" value="1"/>
</dbReference>
<dbReference type="InterPro" id="IPR016032">
    <property type="entry name" value="Sig_transdc_resp-reg_C-effctor"/>
</dbReference>
<dbReference type="GO" id="GO:0003677">
    <property type="term" value="F:DNA binding"/>
    <property type="evidence" value="ECO:0007669"/>
    <property type="project" value="InterPro"/>
</dbReference>
<dbReference type="GO" id="GO:0006355">
    <property type="term" value="P:regulation of DNA-templated transcription"/>
    <property type="evidence" value="ECO:0007669"/>
    <property type="project" value="InterPro"/>
</dbReference>
<proteinExistence type="predicted"/>
<sequence>MTALGPLGLTPEEETLYEVLLDHSPATLDDLTAAWPGAWPGSDPAGTLASLAAKGLVRTSPGPPARHAAVAPEVALDGLVLAAERDLLLARDRARELEEAFQERARQRTPSAVIEVITGRHAVEQRHAQLHRAARRLFRCLSKPPYLDPVGSVAAQHELLDRGLTSQIVYERDFVARAGALRQIETMVESGQQARVLPGLPMKLYLADDRLALLPLRHEPAGAVAALVIHPSGLLEALIGLFDGLWQRALPLGLDPSAPGPPTGDARLVALLLSGLTDETIARHLGVGHRTAERRIAELMARLGARTRFQAGVRAAQSQSPAPPVRKEP</sequence>
<dbReference type="Gene3D" id="1.10.10.10">
    <property type="entry name" value="Winged helix-like DNA-binding domain superfamily/Winged helix DNA-binding domain"/>
    <property type="match status" value="2"/>
</dbReference>
<dbReference type="InterPro" id="IPR000792">
    <property type="entry name" value="Tscrpt_reg_LuxR_C"/>
</dbReference>
<organism evidence="2 3">
    <name type="scientific">Nonomuraea solani</name>
    <dbReference type="NCBI Taxonomy" id="1144553"/>
    <lineage>
        <taxon>Bacteria</taxon>
        <taxon>Bacillati</taxon>
        <taxon>Actinomycetota</taxon>
        <taxon>Actinomycetes</taxon>
        <taxon>Streptosporangiales</taxon>
        <taxon>Streptosporangiaceae</taxon>
        <taxon>Nonomuraea</taxon>
    </lineage>
</organism>
<dbReference type="OrthoDB" id="5932488at2"/>
<feature type="domain" description="HTH luxR-type" evidence="1">
    <location>
        <begin position="258"/>
        <end position="315"/>
    </location>
</feature>
<dbReference type="PANTHER" id="PTHR34293:SF1">
    <property type="entry name" value="HTH-TYPE TRANSCRIPTIONAL REGULATOR TRMBL2"/>
    <property type="match status" value="1"/>
</dbReference>
<dbReference type="RefSeq" id="WP_103959688.1">
    <property type="nucleotide sequence ID" value="NZ_FNVT01000010.1"/>
</dbReference>